<evidence type="ECO:0000256" key="9">
    <source>
        <dbReference type="PROSITE-ProRule" id="PRU10060"/>
    </source>
</evidence>
<comment type="catalytic activity">
    <reaction evidence="1 10">
        <text>Endohydrolysis of (1-&gt;4)-beta-D-glucosidic linkages in cellulose, lichenin and cereal beta-D-glucans.</text>
        <dbReference type="EC" id="3.2.1.4"/>
    </reaction>
</comment>
<evidence type="ECO:0000259" key="13">
    <source>
        <dbReference type="Pfam" id="PF00759"/>
    </source>
</evidence>
<feature type="active site" evidence="8">
    <location>
        <position position="525"/>
    </location>
</feature>
<dbReference type="PROSITE" id="PS00592">
    <property type="entry name" value="GH9_2"/>
    <property type="match status" value="1"/>
</dbReference>
<keyword evidence="5 8" id="KW-0119">Carbohydrate metabolism</keyword>
<evidence type="ECO:0000256" key="5">
    <source>
        <dbReference type="ARBA" id="ARBA00023277"/>
    </source>
</evidence>
<dbReference type="AlphaFoldDB" id="A0A200PM55"/>
<dbReference type="PROSITE" id="PS00698">
    <property type="entry name" value="GH9_3"/>
    <property type="match status" value="1"/>
</dbReference>
<keyword evidence="7 8" id="KW-0624">Polysaccharide degradation</keyword>
<dbReference type="Proteomes" id="UP000195402">
    <property type="component" value="Unassembled WGS sequence"/>
</dbReference>
<name>A0A200PM55_MACCD</name>
<feature type="transmembrane region" description="Helical" evidence="12">
    <location>
        <begin position="88"/>
        <end position="107"/>
    </location>
</feature>
<evidence type="ECO:0000256" key="10">
    <source>
        <dbReference type="RuleBase" id="RU361166"/>
    </source>
</evidence>
<dbReference type="InterPro" id="IPR008928">
    <property type="entry name" value="6-hairpin_glycosidase_sf"/>
</dbReference>
<dbReference type="InParanoid" id="A0A200PM55"/>
<accession>A0A200PM55</accession>
<reference evidence="14 15" key="1">
    <citation type="journal article" date="2017" name="Mol. Plant">
        <title>The Genome of Medicinal Plant Macleaya cordata Provides New Insights into Benzylisoquinoline Alkaloids Metabolism.</title>
        <authorList>
            <person name="Liu X."/>
            <person name="Liu Y."/>
            <person name="Huang P."/>
            <person name="Ma Y."/>
            <person name="Qing Z."/>
            <person name="Tang Q."/>
            <person name="Cao H."/>
            <person name="Cheng P."/>
            <person name="Zheng Y."/>
            <person name="Yuan Z."/>
            <person name="Zhou Y."/>
            <person name="Liu J."/>
            <person name="Tang Z."/>
            <person name="Zhuo Y."/>
            <person name="Zhang Y."/>
            <person name="Yu L."/>
            <person name="Huang J."/>
            <person name="Yang P."/>
            <person name="Peng Q."/>
            <person name="Zhang J."/>
            <person name="Jiang W."/>
            <person name="Zhang Z."/>
            <person name="Lin K."/>
            <person name="Ro D.K."/>
            <person name="Chen X."/>
            <person name="Xiong X."/>
            <person name="Shang Y."/>
            <person name="Huang S."/>
            <person name="Zeng J."/>
        </authorList>
    </citation>
    <scope>NUCLEOTIDE SEQUENCE [LARGE SCALE GENOMIC DNA]</scope>
    <source>
        <strain evidence="15">cv. BLH2017</strain>
        <tissue evidence="14">Root</tissue>
    </source>
</reference>
<dbReference type="EC" id="3.2.1.4" evidence="10"/>
<dbReference type="InterPro" id="IPR033126">
    <property type="entry name" value="Glyco_hydro_9_Asp/Glu_AS"/>
</dbReference>
<keyword evidence="6 8" id="KW-0326">Glycosidase</keyword>
<dbReference type="Pfam" id="PF00759">
    <property type="entry name" value="Glyco_hydro_9"/>
    <property type="match status" value="1"/>
</dbReference>
<dbReference type="OMA" id="NDSRMAF"/>
<dbReference type="GO" id="GO:0030245">
    <property type="term" value="P:cellulose catabolic process"/>
    <property type="evidence" value="ECO:0007669"/>
    <property type="project" value="UniProtKB-KW"/>
</dbReference>
<dbReference type="EMBL" id="MVGT01004512">
    <property type="protein sequence ID" value="OUZ99290.1"/>
    <property type="molecule type" value="Genomic_DNA"/>
</dbReference>
<keyword evidence="12" id="KW-0812">Transmembrane</keyword>
<feature type="active site" evidence="9">
    <location>
        <position position="573"/>
    </location>
</feature>
<evidence type="ECO:0000256" key="1">
    <source>
        <dbReference type="ARBA" id="ARBA00000966"/>
    </source>
</evidence>
<dbReference type="InterPro" id="IPR001701">
    <property type="entry name" value="Glyco_hydro_9"/>
</dbReference>
<evidence type="ECO:0000256" key="12">
    <source>
        <dbReference type="SAM" id="Phobius"/>
    </source>
</evidence>
<evidence type="ECO:0000313" key="15">
    <source>
        <dbReference type="Proteomes" id="UP000195402"/>
    </source>
</evidence>
<dbReference type="OrthoDB" id="10257085at2759"/>
<keyword evidence="12" id="KW-1133">Transmembrane helix</keyword>
<sequence>MHSANHWGRGGSLEINKDSVAEDDERRRTERNMMDLKNRGALSHSHHQLQLDETQQSWLLGPQEKKKNKKRYVDFGSIVYHRTAFKCTLGYILIAFLVIGLPTTSIAKTLPKHKHHPPPPDNYTVALKKALLFFDAQMSGRLPKNNRVPWRGNSGLKDGSDLSDVKGGLVGGYYDAGDNIKFHFPMAFSMSMLSWSVIEYSHKYKAIGEYEHVRDIIKWGTDYLLLTFNSSATTINKIYSQVGVAWNDFTTPDDHYCWQRPEDMDYPRPVTTTFSGPDLAGEMAAALASASIVFRDNTKYSKKLIKGATTLFRFARDFRKRTSYSRGDVNIAMFYNSTGYYDEYMWGAAWMYYATGNSSYLELATNKGITKNAKAFSRIPDLSVLSWDNKLPAAQLLLTRMRIFLSPEYPYESTLQSYHNMTGLNMCSYLRRFNVFNWTQGGMIQLNHGRPQPLQFVVNAAFISSLYVDYMNATGVPGWFCGPSYISSDVLLRFAISQVDYILGANPRNMSYLVGYGTRFPKHVHHRGASIPRDGTRYSCTGGWKWRDSHNPNPNTITGAMVGGPDKFDRFRDVRTNYNYTEPTLAGNAGLVAALVSLTSSGGNHIDKNSIFSAVPPFYATSPPPPPPWKP</sequence>
<feature type="domain" description="Glycoside hydrolase family 9" evidence="13">
    <location>
        <begin position="123"/>
        <end position="595"/>
    </location>
</feature>
<evidence type="ECO:0000256" key="6">
    <source>
        <dbReference type="ARBA" id="ARBA00023295"/>
    </source>
</evidence>
<organism evidence="14 15">
    <name type="scientific">Macleaya cordata</name>
    <name type="common">Five-seeded plume-poppy</name>
    <name type="synonym">Bocconia cordata</name>
    <dbReference type="NCBI Taxonomy" id="56857"/>
    <lineage>
        <taxon>Eukaryota</taxon>
        <taxon>Viridiplantae</taxon>
        <taxon>Streptophyta</taxon>
        <taxon>Embryophyta</taxon>
        <taxon>Tracheophyta</taxon>
        <taxon>Spermatophyta</taxon>
        <taxon>Magnoliopsida</taxon>
        <taxon>Ranunculales</taxon>
        <taxon>Papaveraceae</taxon>
        <taxon>Papaveroideae</taxon>
        <taxon>Macleaya</taxon>
    </lineage>
</organism>
<dbReference type="GO" id="GO:0008810">
    <property type="term" value="F:cellulase activity"/>
    <property type="evidence" value="ECO:0007669"/>
    <property type="project" value="UniProtKB-EC"/>
</dbReference>
<dbReference type="PANTHER" id="PTHR22298">
    <property type="entry name" value="ENDO-1,4-BETA-GLUCANASE"/>
    <property type="match status" value="1"/>
</dbReference>
<evidence type="ECO:0000256" key="11">
    <source>
        <dbReference type="SAM" id="MobiDB-lite"/>
    </source>
</evidence>
<dbReference type="SUPFAM" id="SSF48208">
    <property type="entry name" value="Six-hairpin glycosidases"/>
    <property type="match status" value="1"/>
</dbReference>
<keyword evidence="15" id="KW-1185">Reference proteome</keyword>
<proteinExistence type="inferred from homology"/>
<dbReference type="FunFam" id="1.50.10.10:FF:000020">
    <property type="entry name" value="Endoglucanase"/>
    <property type="match status" value="1"/>
</dbReference>
<comment type="similarity">
    <text evidence="2 8 10">Belongs to the glycosyl hydrolase 9 (cellulase E) family.</text>
</comment>
<evidence type="ECO:0000256" key="7">
    <source>
        <dbReference type="ARBA" id="ARBA00023326"/>
    </source>
</evidence>
<evidence type="ECO:0000256" key="8">
    <source>
        <dbReference type="PROSITE-ProRule" id="PRU10059"/>
    </source>
</evidence>
<comment type="caution">
    <text evidence="14">The sequence shown here is derived from an EMBL/GenBank/DDBJ whole genome shotgun (WGS) entry which is preliminary data.</text>
</comment>
<feature type="region of interest" description="Disordered" evidence="11">
    <location>
        <begin position="1"/>
        <end position="28"/>
    </location>
</feature>
<evidence type="ECO:0000256" key="3">
    <source>
        <dbReference type="ARBA" id="ARBA00022801"/>
    </source>
</evidence>
<keyword evidence="4 10" id="KW-0136">Cellulose degradation</keyword>
<protein>
    <recommendedName>
        <fullName evidence="10">Endoglucanase</fullName>
        <ecNumber evidence="10">3.2.1.4</ecNumber>
    </recommendedName>
</protein>
<keyword evidence="3 8" id="KW-0378">Hydrolase</keyword>
<evidence type="ECO:0000256" key="2">
    <source>
        <dbReference type="ARBA" id="ARBA00007072"/>
    </source>
</evidence>
<evidence type="ECO:0000313" key="14">
    <source>
        <dbReference type="EMBL" id="OUZ99290.1"/>
    </source>
</evidence>
<dbReference type="FunCoup" id="A0A200PM55">
    <property type="interactions" value="102"/>
</dbReference>
<feature type="active site" evidence="9">
    <location>
        <position position="582"/>
    </location>
</feature>
<dbReference type="InterPro" id="IPR018221">
    <property type="entry name" value="Glyco_hydro_9_His_AS"/>
</dbReference>
<dbReference type="InterPro" id="IPR012341">
    <property type="entry name" value="6hp_glycosidase-like_sf"/>
</dbReference>
<gene>
    <name evidence="14" type="ORF">BVC80_717g9</name>
</gene>
<keyword evidence="12" id="KW-0472">Membrane</keyword>
<dbReference type="Gene3D" id="1.50.10.10">
    <property type="match status" value="1"/>
</dbReference>
<evidence type="ECO:0000256" key="4">
    <source>
        <dbReference type="ARBA" id="ARBA00023001"/>
    </source>
</evidence>
<feature type="compositionally biased region" description="Basic and acidic residues" evidence="11">
    <location>
        <begin position="15"/>
        <end position="28"/>
    </location>
</feature>